<evidence type="ECO:0000313" key="3">
    <source>
        <dbReference type="EMBL" id="MDO4842932.1"/>
    </source>
</evidence>
<keyword evidence="4" id="KW-1185">Reference proteome</keyword>
<feature type="region of interest" description="Disordered" evidence="2">
    <location>
        <begin position="1"/>
        <end position="24"/>
    </location>
</feature>
<protein>
    <submittedName>
        <fullName evidence="3">Uncharacterized protein</fullName>
    </submittedName>
</protein>
<accession>A0AA43RJH3</accession>
<name>A0AA43RJH3_9ACTN</name>
<dbReference type="AlphaFoldDB" id="A0AA43RJH3"/>
<evidence type="ECO:0000313" key="4">
    <source>
        <dbReference type="Proteomes" id="UP001168575"/>
    </source>
</evidence>
<dbReference type="Proteomes" id="UP001168575">
    <property type="component" value="Unassembled WGS sequence"/>
</dbReference>
<gene>
    <name evidence="3" type="ORF">Q3982_09675</name>
</gene>
<feature type="non-terminal residue" evidence="3">
    <location>
        <position position="1"/>
    </location>
</feature>
<keyword evidence="1" id="KW-0175">Coiled coil</keyword>
<reference evidence="3" key="1">
    <citation type="submission" date="2023-07" db="EMBL/GenBank/DDBJ databases">
        <title>Between Cages and Wild: Unraveling the Impact of Captivity on Animal Microbiomes and Antimicrobial Resistance.</title>
        <authorList>
            <person name="Schmartz G.P."/>
            <person name="Rehner J."/>
            <person name="Schuff M.J."/>
            <person name="Becker S.L."/>
            <person name="Kravczyk M."/>
            <person name="Gurevich A."/>
            <person name="Francke R."/>
            <person name="Mueller R."/>
            <person name="Keller V."/>
            <person name="Keller A."/>
        </authorList>
    </citation>
    <scope>NUCLEOTIDE SEQUENCE</scope>
    <source>
        <strain evidence="3">S12M_St_49</strain>
    </source>
</reference>
<dbReference type="EMBL" id="JAUMVS010000377">
    <property type="protein sequence ID" value="MDO4842932.1"/>
    <property type="molecule type" value="Genomic_DNA"/>
</dbReference>
<sequence length="347" mass="41017">SSEGILPVQNEDLENASIDNTSPVQNINPQDITVEPKKFDVDVNAFAVPSVDDVVAHVLRNKMSLDQHDINAFIDYYNKSYWVTGTCEPVNWLHKLTNWETRKLEAEQRRAEQAFMAEERARQIAENAEKVEEAFEQEREEERQRVREGCDTVSFEKLHDFVVAEGLVYIDEHEFLAHYDGNGWRDASGKYISDWRRKAREWDRRGAERKTTKAQNDPVKVEPDRATLEEIKAYVAERELQDFDCEKFFNYYKNMDWHNKYGQPVRYWKTLIEEWDSRDKTQTKAIERTAQVQGSWEEKKAREKAMKDIRLLEGNLEYFNENDEQQCKEKEKCLASIAELKEKWGIE</sequence>
<evidence type="ECO:0000256" key="1">
    <source>
        <dbReference type="SAM" id="Coils"/>
    </source>
</evidence>
<proteinExistence type="predicted"/>
<evidence type="ECO:0000256" key="2">
    <source>
        <dbReference type="SAM" id="MobiDB-lite"/>
    </source>
</evidence>
<organism evidence="3 4">
    <name type="scientific">Phoenicibacter congonensis</name>
    <dbReference type="NCBI Taxonomy" id="1944646"/>
    <lineage>
        <taxon>Bacteria</taxon>
        <taxon>Bacillati</taxon>
        <taxon>Actinomycetota</taxon>
        <taxon>Coriobacteriia</taxon>
        <taxon>Eggerthellales</taxon>
        <taxon>Eggerthellaceae</taxon>
        <taxon>Phoenicibacter</taxon>
    </lineage>
</organism>
<feature type="coiled-coil region" evidence="1">
    <location>
        <begin position="118"/>
        <end position="145"/>
    </location>
</feature>
<comment type="caution">
    <text evidence="3">The sequence shown here is derived from an EMBL/GenBank/DDBJ whole genome shotgun (WGS) entry which is preliminary data.</text>
</comment>